<dbReference type="RefSeq" id="WP_107000189.1">
    <property type="nucleotide sequence ID" value="NZ_PYLO01000001.1"/>
</dbReference>
<proteinExistence type="predicted"/>
<dbReference type="EMBL" id="PYLO01000001">
    <property type="protein sequence ID" value="PST39040.1"/>
    <property type="molecule type" value="Genomic_DNA"/>
</dbReference>
<name>A0A2T3FUV5_9CLOT</name>
<evidence type="ECO:0000313" key="2">
    <source>
        <dbReference type="EMBL" id="PST39040.1"/>
    </source>
</evidence>
<comment type="caution">
    <text evidence="2">The sequence shown here is derived from an EMBL/GenBank/DDBJ whole genome shotgun (WGS) entry which is preliminary data.</text>
</comment>
<reference evidence="2 3" key="1">
    <citation type="submission" date="2018-03" db="EMBL/GenBank/DDBJ databases">
        <title>Lachnoclostridium SNUG30386 gen.nov., sp.nov., isolated from human faeces.</title>
        <authorList>
            <person name="Seo B."/>
            <person name="Jeon K."/>
            <person name="Ko G."/>
        </authorList>
    </citation>
    <scope>NUCLEOTIDE SEQUENCE [LARGE SCALE GENOMIC DNA]</scope>
    <source>
        <strain evidence="2 3">SNUG30386</strain>
    </source>
</reference>
<feature type="transmembrane region" description="Helical" evidence="1">
    <location>
        <begin position="57"/>
        <end position="73"/>
    </location>
</feature>
<evidence type="ECO:0000313" key="3">
    <source>
        <dbReference type="Proteomes" id="UP000241048"/>
    </source>
</evidence>
<gene>
    <name evidence="2" type="ORF">C7U56_03750</name>
</gene>
<dbReference type="AlphaFoldDB" id="A0A2T3FUV5"/>
<keyword evidence="3" id="KW-1185">Reference proteome</keyword>
<keyword evidence="1" id="KW-0472">Membrane</keyword>
<organism evidence="2 3">
    <name type="scientific">Clostridium fessum</name>
    <dbReference type="NCBI Taxonomy" id="2126740"/>
    <lineage>
        <taxon>Bacteria</taxon>
        <taxon>Bacillati</taxon>
        <taxon>Bacillota</taxon>
        <taxon>Clostridia</taxon>
        <taxon>Eubacteriales</taxon>
        <taxon>Clostridiaceae</taxon>
        <taxon>Clostridium</taxon>
    </lineage>
</organism>
<accession>A0A2T3FUV5</accession>
<sequence length="196" mass="21662">MNRYNVKVNDQIYQVEVADVEANTTNNEESSASICFEAIKAEYDYCVTRAEKLENKVYILLAACAFIFVLLTTQIEKAGNVNLPQTKPELYGIIIYALLLVIAIVSNVAMLIMSVNLLRSLRFGRLDAGLLLTEGLPDEKDTTAVRFIGSIYAQNTDNNNAILEKKYTAFNKCVGLFCVSTVTLISLAVVSIFIGI</sequence>
<feature type="transmembrane region" description="Helical" evidence="1">
    <location>
        <begin position="93"/>
        <end position="118"/>
    </location>
</feature>
<feature type="transmembrane region" description="Helical" evidence="1">
    <location>
        <begin position="173"/>
        <end position="194"/>
    </location>
</feature>
<dbReference type="Proteomes" id="UP000241048">
    <property type="component" value="Unassembled WGS sequence"/>
</dbReference>
<evidence type="ECO:0000256" key="1">
    <source>
        <dbReference type="SAM" id="Phobius"/>
    </source>
</evidence>
<keyword evidence="1" id="KW-0812">Transmembrane</keyword>
<protein>
    <submittedName>
        <fullName evidence="2">Uncharacterized protein</fullName>
    </submittedName>
</protein>
<keyword evidence="1" id="KW-1133">Transmembrane helix</keyword>